<accession>A0A4C2A779</accession>
<reference evidence="1 2" key="1">
    <citation type="journal article" date="2019" name="Commun. Biol.">
        <title>The bagworm genome reveals a unique fibroin gene that provides high tensile strength.</title>
        <authorList>
            <person name="Kono N."/>
            <person name="Nakamura H."/>
            <person name="Ohtoshi R."/>
            <person name="Tomita M."/>
            <person name="Numata K."/>
            <person name="Arakawa K."/>
        </authorList>
    </citation>
    <scope>NUCLEOTIDE SEQUENCE [LARGE SCALE GENOMIC DNA]</scope>
</reference>
<sequence length="85" mass="9351">MNRKTAEAAVARVTEHSGCTLLRKNHIEAADPRIKRTFGPAAARLSLGNHPAPALVQQLRQLSEFRVRRAQQVTVDLKLIKASGI</sequence>
<keyword evidence="2" id="KW-1185">Reference proteome</keyword>
<organism evidence="1 2">
    <name type="scientific">Eumeta variegata</name>
    <name type="common">Bagworm moth</name>
    <name type="synonym">Eumeta japonica</name>
    <dbReference type="NCBI Taxonomy" id="151549"/>
    <lineage>
        <taxon>Eukaryota</taxon>
        <taxon>Metazoa</taxon>
        <taxon>Ecdysozoa</taxon>
        <taxon>Arthropoda</taxon>
        <taxon>Hexapoda</taxon>
        <taxon>Insecta</taxon>
        <taxon>Pterygota</taxon>
        <taxon>Neoptera</taxon>
        <taxon>Endopterygota</taxon>
        <taxon>Lepidoptera</taxon>
        <taxon>Glossata</taxon>
        <taxon>Ditrysia</taxon>
        <taxon>Tineoidea</taxon>
        <taxon>Psychidae</taxon>
        <taxon>Oiketicinae</taxon>
        <taxon>Eumeta</taxon>
    </lineage>
</organism>
<dbReference type="Proteomes" id="UP000299102">
    <property type="component" value="Unassembled WGS sequence"/>
</dbReference>
<dbReference type="EMBL" id="BGZK01002550">
    <property type="protein sequence ID" value="GBP94825.1"/>
    <property type="molecule type" value="Genomic_DNA"/>
</dbReference>
<proteinExistence type="predicted"/>
<gene>
    <name evidence="1" type="ORF">EVAR_91223_1</name>
</gene>
<name>A0A4C2A779_EUMVA</name>
<evidence type="ECO:0000313" key="1">
    <source>
        <dbReference type="EMBL" id="GBP94825.1"/>
    </source>
</evidence>
<protein>
    <submittedName>
        <fullName evidence="1">Uncharacterized protein</fullName>
    </submittedName>
</protein>
<comment type="caution">
    <text evidence="1">The sequence shown here is derived from an EMBL/GenBank/DDBJ whole genome shotgun (WGS) entry which is preliminary data.</text>
</comment>
<dbReference type="AlphaFoldDB" id="A0A4C2A779"/>
<evidence type="ECO:0000313" key="2">
    <source>
        <dbReference type="Proteomes" id="UP000299102"/>
    </source>
</evidence>